<gene>
    <name evidence="2" type="ORF">DFH08DRAFT_466517</name>
</gene>
<keyword evidence="1" id="KW-0812">Transmembrane</keyword>
<sequence length="182" mass="20602">MSIRRAESYVFLVSHFVSSLSASFVIFNAWDVALVGPRTTFRSRMVLSCFPELFHAIPSVRQQFEASGWPGHGELRLRVFSTGWSSLWVYFESISVFWDFWCWQLNPATMACSESNRVSRVTSRSRQVLSPLWLNVLRSLGLYMSHLLPHVAIRSALSTPMTRSFVGANSARTSTPVTQTSS</sequence>
<name>A0AAD7AEV7_9AGAR</name>
<protein>
    <submittedName>
        <fullName evidence="2">Uncharacterized protein</fullName>
    </submittedName>
</protein>
<accession>A0AAD7AEV7</accession>
<dbReference type="AlphaFoldDB" id="A0AAD7AEV7"/>
<evidence type="ECO:0000256" key="1">
    <source>
        <dbReference type="SAM" id="Phobius"/>
    </source>
</evidence>
<evidence type="ECO:0000313" key="2">
    <source>
        <dbReference type="EMBL" id="KAJ7356819.1"/>
    </source>
</evidence>
<evidence type="ECO:0000313" key="3">
    <source>
        <dbReference type="Proteomes" id="UP001218218"/>
    </source>
</evidence>
<keyword evidence="3" id="KW-1185">Reference proteome</keyword>
<keyword evidence="1" id="KW-1133">Transmembrane helix</keyword>
<dbReference type="EMBL" id="JARIHO010000008">
    <property type="protein sequence ID" value="KAJ7356819.1"/>
    <property type="molecule type" value="Genomic_DNA"/>
</dbReference>
<reference evidence="2" key="1">
    <citation type="submission" date="2023-03" db="EMBL/GenBank/DDBJ databases">
        <title>Massive genome expansion in bonnet fungi (Mycena s.s.) driven by repeated elements and novel gene families across ecological guilds.</title>
        <authorList>
            <consortium name="Lawrence Berkeley National Laboratory"/>
            <person name="Harder C.B."/>
            <person name="Miyauchi S."/>
            <person name="Viragh M."/>
            <person name="Kuo A."/>
            <person name="Thoen E."/>
            <person name="Andreopoulos B."/>
            <person name="Lu D."/>
            <person name="Skrede I."/>
            <person name="Drula E."/>
            <person name="Henrissat B."/>
            <person name="Morin E."/>
            <person name="Kohler A."/>
            <person name="Barry K."/>
            <person name="LaButti K."/>
            <person name="Morin E."/>
            <person name="Salamov A."/>
            <person name="Lipzen A."/>
            <person name="Mereny Z."/>
            <person name="Hegedus B."/>
            <person name="Baldrian P."/>
            <person name="Stursova M."/>
            <person name="Weitz H."/>
            <person name="Taylor A."/>
            <person name="Grigoriev I.V."/>
            <person name="Nagy L.G."/>
            <person name="Martin F."/>
            <person name="Kauserud H."/>
        </authorList>
    </citation>
    <scope>NUCLEOTIDE SEQUENCE</scope>
    <source>
        <strain evidence="2">CBHHK002</strain>
    </source>
</reference>
<feature type="transmembrane region" description="Helical" evidence="1">
    <location>
        <begin position="9"/>
        <end position="30"/>
    </location>
</feature>
<proteinExistence type="predicted"/>
<keyword evidence="1" id="KW-0472">Membrane</keyword>
<organism evidence="2 3">
    <name type="scientific">Mycena albidolilacea</name>
    <dbReference type="NCBI Taxonomy" id="1033008"/>
    <lineage>
        <taxon>Eukaryota</taxon>
        <taxon>Fungi</taxon>
        <taxon>Dikarya</taxon>
        <taxon>Basidiomycota</taxon>
        <taxon>Agaricomycotina</taxon>
        <taxon>Agaricomycetes</taxon>
        <taxon>Agaricomycetidae</taxon>
        <taxon>Agaricales</taxon>
        <taxon>Marasmiineae</taxon>
        <taxon>Mycenaceae</taxon>
        <taxon>Mycena</taxon>
    </lineage>
</organism>
<comment type="caution">
    <text evidence="2">The sequence shown here is derived from an EMBL/GenBank/DDBJ whole genome shotgun (WGS) entry which is preliminary data.</text>
</comment>
<dbReference type="Proteomes" id="UP001218218">
    <property type="component" value="Unassembled WGS sequence"/>
</dbReference>